<dbReference type="HAMAP" id="MF_01345_B">
    <property type="entry name" value="Ribosomal_uS17_B"/>
    <property type="match status" value="1"/>
</dbReference>
<evidence type="ECO:0000256" key="3">
    <source>
        <dbReference type="ARBA" id="ARBA00022884"/>
    </source>
</evidence>
<dbReference type="SUPFAM" id="SSF50249">
    <property type="entry name" value="Nucleic acid-binding proteins"/>
    <property type="match status" value="1"/>
</dbReference>
<keyword evidence="5" id="KW-0687">Ribonucleoprotein</keyword>
<dbReference type="CDD" id="cd00364">
    <property type="entry name" value="Ribosomal_uS17"/>
    <property type="match status" value="1"/>
</dbReference>
<evidence type="ECO:0000256" key="1">
    <source>
        <dbReference type="ARBA" id="ARBA00010254"/>
    </source>
</evidence>
<organism evidence="6">
    <name type="scientific">bioreactor metagenome</name>
    <dbReference type="NCBI Taxonomy" id="1076179"/>
    <lineage>
        <taxon>unclassified sequences</taxon>
        <taxon>metagenomes</taxon>
        <taxon>ecological metagenomes</taxon>
    </lineage>
</organism>
<dbReference type="NCBIfam" id="TIGR03635">
    <property type="entry name" value="uS17_bact"/>
    <property type="match status" value="1"/>
</dbReference>
<dbReference type="GO" id="GO:0006412">
    <property type="term" value="P:translation"/>
    <property type="evidence" value="ECO:0007669"/>
    <property type="project" value="InterPro"/>
</dbReference>
<reference evidence="6" key="1">
    <citation type="submission" date="2019-08" db="EMBL/GenBank/DDBJ databases">
        <authorList>
            <person name="Kucharzyk K."/>
            <person name="Murdoch R.W."/>
            <person name="Higgins S."/>
            <person name="Loffler F."/>
        </authorList>
    </citation>
    <scope>NUCLEOTIDE SEQUENCE</scope>
</reference>
<dbReference type="EMBL" id="VSSQ01000017">
    <property type="protein sequence ID" value="MPL62403.1"/>
    <property type="molecule type" value="Genomic_DNA"/>
</dbReference>
<accession>A0A644T654</accession>
<dbReference type="InterPro" id="IPR019979">
    <property type="entry name" value="Ribosomal_uS17_CS"/>
</dbReference>
<dbReference type="PANTHER" id="PTHR10744">
    <property type="entry name" value="40S RIBOSOMAL PROTEIN S11 FAMILY MEMBER"/>
    <property type="match status" value="1"/>
</dbReference>
<comment type="similarity">
    <text evidence="1">Belongs to the universal ribosomal protein uS17 family.</text>
</comment>
<name>A0A644T654_9ZZZZ</name>
<protein>
    <submittedName>
        <fullName evidence="6">30S ribosomal protein S17</fullName>
    </submittedName>
</protein>
<evidence type="ECO:0000256" key="4">
    <source>
        <dbReference type="ARBA" id="ARBA00022980"/>
    </source>
</evidence>
<dbReference type="GO" id="GO:0019843">
    <property type="term" value="F:rRNA binding"/>
    <property type="evidence" value="ECO:0007669"/>
    <property type="project" value="UniProtKB-KW"/>
</dbReference>
<comment type="caution">
    <text evidence="6">The sequence shown here is derived from an EMBL/GenBank/DDBJ whole genome shotgun (WGS) entry which is preliminary data.</text>
</comment>
<dbReference type="InterPro" id="IPR012340">
    <property type="entry name" value="NA-bd_OB-fold"/>
</dbReference>
<dbReference type="InterPro" id="IPR019984">
    <property type="entry name" value="Ribosomal_uS17_bact/chlr"/>
</dbReference>
<dbReference type="GO" id="GO:0003735">
    <property type="term" value="F:structural constituent of ribosome"/>
    <property type="evidence" value="ECO:0007669"/>
    <property type="project" value="InterPro"/>
</dbReference>
<evidence type="ECO:0000313" key="6">
    <source>
        <dbReference type="EMBL" id="MPL62403.1"/>
    </source>
</evidence>
<sequence length="85" mass="10097">MNKQTVIKHKKKIDGVVVSDKMDKTVVVNAQRFVKHKKYGKYYKIDKKFKAHDENNEYKVGDKVTIEETRPISKDKNFKVLKKRD</sequence>
<dbReference type="NCBIfam" id="NF004123">
    <property type="entry name" value="PRK05610.1"/>
    <property type="match status" value="1"/>
</dbReference>
<dbReference type="Pfam" id="PF00366">
    <property type="entry name" value="Ribosomal_S17"/>
    <property type="match status" value="1"/>
</dbReference>
<evidence type="ECO:0000256" key="2">
    <source>
        <dbReference type="ARBA" id="ARBA00022730"/>
    </source>
</evidence>
<dbReference type="InterPro" id="IPR000266">
    <property type="entry name" value="Ribosomal_uS17"/>
</dbReference>
<keyword evidence="3" id="KW-0694">RNA-binding</keyword>
<dbReference type="PANTHER" id="PTHR10744:SF1">
    <property type="entry name" value="SMALL RIBOSOMAL SUBUNIT PROTEIN US17M"/>
    <property type="match status" value="1"/>
</dbReference>
<dbReference type="PRINTS" id="PR00973">
    <property type="entry name" value="RIBOSOMALS17"/>
</dbReference>
<gene>
    <name evidence="6" type="primary">rpsQ_3</name>
    <name evidence="6" type="ORF">SDC9_08023</name>
</gene>
<dbReference type="Gene3D" id="2.40.50.140">
    <property type="entry name" value="Nucleic acid-binding proteins"/>
    <property type="match status" value="1"/>
</dbReference>
<keyword evidence="2" id="KW-0699">rRNA-binding</keyword>
<keyword evidence="4 6" id="KW-0689">Ribosomal protein</keyword>
<proteinExistence type="inferred from homology"/>
<dbReference type="PROSITE" id="PS00056">
    <property type="entry name" value="RIBOSOMAL_S17"/>
    <property type="match status" value="1"/>
</dbReference>
<dbReference type="AlphaFoldDB" id="A0A644T654"/>
<dbReference type="GO" id="GO:0022627">
    <property type="term" value="C:cytosolic small ribosomal subunit"/>
    <property type="evidence" value="ECO:0007669"/>
    <property type="project" value="TreeGrafter"/>
</dbReference>
<evidence type="ECO:0000256" key="5">
    <source>
        <dbReference type="ARBA" id="ARBA00023274"/>
    </source>
</evidence>